<proteinExistence type="predicted"/>
<reference evidence="2 3" key="1">
    <citation type="submission" date="2024-09" db="EMBL/GenBank/DDBJ databases">
        <authorList>
            <person name="Sun Q."/>
            <person name="Mori K."/>
        </authorList>
    </citation>
    <scope>NUCLEOTIDE SEQUENCE [LARGE SCALE GENOMIC DNA]</scope>
    <source>
        <strain evidence="2 3">NCAIM B.02610</strain>
    </source>
</reference>
<organism evidence="2 3">
    <name type="scientific">Halalkalibacter kiskunsagensis</name>
    <dbReference type="NCBI Taxonomy" id="1548599"/>
    <lineage>
        <taxon>Bacteria</taxon>
        <taxon>Bacillati</taxon>
        <taxon>Bacillota</taxon>
        <taxon>Bacilli</taxon>
        <taxon>Bacillales</taxon>
        <taxon>Bacillaceae</taxon>
        <taxon>Halalkalibacter</taxon>
    </lineage>
</organism>
<evidence type="ECO:0000313" key="2">
    <source>
        <dbReference type="EMBL" id="MFC0473258.1"/>
    </source>
</evidence>
<comment type="caution">
    <text evidence="2">The sequence shown here is derived from an EMBL/GenBank/DDBJ whole genome shotgun (WGS) entry which is preliminary data.</text>
</comment>
<gene>
    <name evidence="2" type="ORF">ACFFHM_22840</name>
</gene>
<evidence type="ECO:0000256" key="1">
    <source>
        <dbReference type="SAM" id="SignalP"/>
    </source>
</evidence>
<feature type="signal peptide" evidence="1">
    <location>
        <begin position="1"/>
        <end position="24"/>
    </location>
</feature>
<keyword evidence="3" id="KW-1185">Reference proteome</keyword>
<evidence type="ECO:0000313" key="3">
    <source>
        <dbReference type="Proteomes" id="UP001589838"/>
    </source>
</evidence>
<dbReference type="RefSeq" id="WP_335959973.1">
    <property type="nucleotide sequence ID" value="NZ_JAXBLX010000008.1"/>
</dbReference>
<keyword evidence="1" id="KW-0732">Signal</keyword>
<protein>
    <submittedName>
        <fullName evidence="2">Uncharacterized protein</fullName>
    </submittedName>
</protein>
<accession>A0ABV6KIV0</accession>
<feature type="chain" id="PRO_5046123118" evidence="1">
    <location>
        <begin position="25"/>
        <end position="126"/>
    </location>
</feature>
<dbReference type="Proteomes" id="UP001589838">
    <property type="component" value="Unassembled WGS sequence"/>
</dbReference>
<sequence>MRKWNLFAILFFLFMFLFSGTGNAAGTELMTAFSVRITVVENGIEYEWEYDSPSHYEFEQGERVIKGAAAKEKVEQMVNDLKLDEEEEVEAFVSRLQKSSYPNIERLDIRYMNGEGKLYTWVWEGK</sequence>
<dbReference type="EMBL" id="JBHLUX010000092">
    <property type="protein sequence ID" value="MFC0473258.1"/>
    <property type="molecule type" value="Genomic_DNA"/>
</dbReference>
<name>A0ABV6KIV0_9BACI</name>